<dbReference type="AlphaFoldDB" id="A0A7X6GXE0"/>
<evidence type="ECO:0000313" key="2">
    <source>
        <dbReference type="EMBL" id="NKX44162.1"/>
    </source>
</evidence>
<feature type="signal peptide" evidence="1">
    <location>
        <begin position="1"/>
        <end position="18"/>
    </location>
</feature>
<dbReference type="Proteomes" id="UP000526408">
    <property type="component" value="Unassembled WGS sequence"/>
</dbReference>
<name>A0A7X6GXE0_9RHOB</name>
<comment type="caution">
    <text evidence="2">The sequence shown here is derived from an EMBL/GenBank/DDBJ whole genome shotgun (WGS) entry which is preliminary data.</text>
</comment>
<dbReference type="RefSeq" id="WP_168622552.1">
    <property type="nucleotide sequence ID" value="NZ_JAAZQQ010000002.1"/>
</dbReference>
<evidence type="ECO:0000313" key="3">
    <source>
        <dbReference type="Proteomes" id="UP000526408"/>
    </source>
</evidence>
<gene>
    <name evidence="2" type="ORF">HCU73_06130</name>
</gene>
<organism evidence="2 3">
    <name type="scientific">Roseicyclus persicicus</name>
    <dbReference type="NCBI Taxonomy" id="2650661"/>
    <lineage>
        <taxon>Bacteria</taxon>
        <taxon>Pseudomonadati</taxon>
        <taxon>Pseudomonadota</taxon>
        <taxon>Alphaproteobacteria</taxon>
        <taxon>Rhodobacterales</taxon>
        <taxon>Roseobacteraceae</taxon>
        <taxon>Roseicyclus</taxon>
    </lineage>
</organism>
<sequence length="287" mass="30781">MRLVSFCFSLFLPIAALADVPLGDFTRFDTRFGPVEVVEAQGAPALRIHGRDIALPQRSAITIRTAFALAEEPVDWVLVGQGGGGGACPPPVTILRVTAGDVAVSPPFGACVHTIREVALSPGRIAVHLPSPVNADLSRVFTFDGVTLTEADIPLDPAAYTALPTPAEIAAWAGTYRHLPEEPFVRAALRAYLAQRYDDLGDSAREMFDRIEAASAVRPALIRRGDWVFQTGCRARQCDQVRAIIGVRITDAAVVAALLEPNGRGASLGPDLLDPAFRQLVEEQRPD</sequence>
<protein>
    <submittedName>
        <fullName evidence="2">Uncharacterized protein</fullName>
    </submittedName>
</protein>
<dbReference type="EMBL" id="JAAZQQ010000002">
    <property type="protein sequence ID" value="NKX44162.1"/>
    <property type="molecule type" value="Genomic_DNA"/>
</dbReference>
<reference evidence="2 3" key="1">
    <citation type="submission" date="2020-04" db="EMBL/GenBank/DDBJ databases">
        <authorList>
            <person name="Yoon J."/>
        </authorList>
    </citation>
    <scope>NUCLEOTIDE SEQUENCE [LARGE SCALE GENOMIC DNA]</scope>
    <source>
        <strain evidence="2 3">KMU-115</strain>
    </source>
</reference>
<feature type="chain" id="PRO_5031480445" evidence="1">
    <location>
        <begin position="19"/>
        <end position="287"/>
    </location>
</feature>
<proteinExistence type="predicted"/>
<evidence type="ECO:0000256" key="1">
    <source>
        <dbReference type="SAM" id="SignalP"/>
    </source>
</evidence>
<keyword evidence="1" id="KW-0732">Signal</keyword>
<accession>A0A7X6GXE0</accession>
<keyword evidence="3" id="KW-1185">Reference proteome</keyword>